<keyword evidence="1" id="KW-0677">Repeat</keyword>
<feature type="compositionally biased region" description="Low complexity" evidence="5">
    <location>
        <begin position="1111"/>
        <end position="1124"/>
    </location>
</feature>
<dbReference type="InterPro" id="IPR002093">
    <property type="entry name" value="BRCA2_repeat"/>
</dbReference>
<protein>
    <submittedName>
        <fullName evidence="6">Breast and ovarian cancer susceptibility 2</fullName>
    </submittedName>
</protein>
<name>G5CX06_9EUTH</name>
<dbReference type="GO" id="GO:0006355">
    <property type="term" value="P:regulation of DNA-templated transcription"/>
    <property type="evidence" value="ECO:0007669"/>
    <property type="project" value="TreeGrafter"/>
</dbReference>
<feature type="compositionally biased region" description="Basic and acidic residues" evidence="5">
    <location>
        <begin position="1098"/>
        <end position="1110"/>
    </location>
</feature>
<feature type="repeat" description="BRCA2" evidence="4">
    <location>
        <begin position="1274"/>
        <end position="1293"/>
    </location>
</feature>
<feature type="region of interest" description="Disordered" evidence="5">
    <location>
        <begin position="579"/>
        <end position="621"/>
    </location>
</feature>
<dbReference type="Pfam" id="PF00634">
    <property type="entry name" value="BRCA2"/>
    <property type="match status" value="6"/>
</dbReference>
<evidence type="ECO:0000256" key="4">
    <source>
        <dbReference type="PROSITE-ProRule" id="PRU00032"/>
    </source>
</evidence>
<sequence>KQRVSDRKEKVLPLASHPAIPHSKVEYSNTHFRSQGRFLHDPGKFNTSLVMSNVPPSSPVVILRSNEPHKMSEKLQCKDYEAGVEVTTTIPMKHKKNCILNESSKMAELLPQDQDIAVSPSANVQVKQSPSRKLMQKDQEETTSVSDVIVNPNSEELFPENENSFHITGERNVTVVENSKELHEANLKNFIPENCTTVVCTVIDKPETELLITKDFKSSNVVCGLTEKENSVKQKPNVTTGQDLRLDISDINIRSNRNTEHMDRQTGLPDTISNHSFGNGFRTASNKKIKLSEHTIKKCKMLFKDIEEQYPAELACVETVSNLDSQKKLSRPHALDSRSTNVSGSVQSAIFASASENTTANSPVSSLKQDANSNHNLTPSQKAEITELSTILEQSGSQFEFTQFRKSNYTRANNQTEKQITILNTFSEELNDTGLHLIINGPLVSQVNRKKFVSAAGRKQMLPCVLNESYTSSYSTAENEMEFGGFYSALGTKLNVSTKALQKAMKLFSDIDNIGEETSAELDPGSLFSDSVVPVCKMENCNSDKNLNERNSKPELTFQVGEDSTEFCRRDQEDSKHPCARRNMCNVGESDGSDSSTNDTGYMSKDRNDLPHTDDNTDLKLPNQFMMKDNMQIKEGLSDLTCLEVVKAEEAFCANTSNKGQLTSKMEHNTKDSGIFHLSFQTASGKNIGVSKESLSKVVHFFDEANTEEELNNCSRNLDAEFLSDVVMNKTDILGHVEADMSKNILKENDPSDTESHLQTCQQQPEYEMINESPILGFHTASGKKVKVSKDSLDKVKNLFDEERKGSTSEVTNTKHQRAVMEEREECEERLEGAQEAAKITVTKYKKVQKSLEKKIVSNEESDDSYTGIENLRTSNSVPPKECGNIEMDTARSRSTCSTMENLVSAFSTGHGRKISVSQASLLKAKKWLREGESNDGPEKKNAVNITCLKDYPEKYVGDTSSRNSSNSILTENDKNQLSGKQGSVYVSSRSMCNNIYPCHSSEVHNKSEYLSEMKINNSDSEPVVKNIKVRKNSFSEVITTARERNTQIVNEDTCVLKLVSSSPYIDKSLANKLAISDSKSFEVGPPTFSAASCKTDSVSHEMKERERLTDSSSEEISQSIDKSGSYQTELVSVDHKALGDAEDVISPKDLHSLKIFSDIQDEQILQHNKNISKKASEVLPCNINLETYNVCKFNMTKFSKPVSSANAGGVFSTASGKSVQVSDSALQKARLVFSKLEDSTEQLLSRESLKSNETSNKFTSDKSTLIHTTPNSKSTAFCGFSTASGKQVSVSE</sequence>
<gene>
    <name evidence="6" type="primary">BRCA2</name>
</gene>
<feature type="region of interest" description="Disordered" evidence="5">
    <location>
        <begin position="1247"/>
        <end position="1274"/>
    </location>
</feature>
<dbReference type="PANTHER" id="PTHR11289">
    <property type="entry name" value="BREAST CANCER TYPE 2 SUSCEPTIBILITY PROTEIN BRCA2"/>
    <property type="match status" value="1"/>
</dbReference>
<feature type="non-terminal residue" evidence="6">
    <location>
        <position position="1293"/>
    </location>
</feature>
<dbReference type="EMBL" id="JN414310">
    <property type="protein sequence ID" value="AEP18346.1"/>
    <property type="molecule type" value="Genomic_DNA"/>
</dbReference>
<evidence type="ECO:0000256" key="2">
    <source>
        <dbReference type="ARBA" id="ARBA00022763"/>
    </source>
</evidence>
<feature type="repeat" description="BRCA2" evidence="4">
    <location>
        <begin position="479"/>
        <end position="513"/>
    </location>
</feature>
<feature type="compositionally biased region" description="Basic and acidic residues" evidence="5">
    <location>
        <begin position="604"/>
        <end position="618"/>
    </location>
</feature>
<organism evidence="6">
    <name type="scientific">Podogymnura truei</name>
    <name type="common">Mindanao gymnure</name>
    <dbReference type="NCBI Taxonomy" id="48905"/>
    <lineage>
        <taxon>Eukaryota</taxon>
        <taxon>Metazoa</taxon>
        <taxon>Chordata</taxon>
        <taxon>Craniata</taxon>
        <taxon>Vertebrata</taxon>
        <taxon>Euteleostomi</taxon>
        <taxon>Mammalia</taxon>
        <taxon>Eutheria</taxon>
        <taxon>Laurasiatheria</taxon>
        <taxon>Eulipotyphla</taxon>
        <taxon>Erinaceidae</taxon>
        <taxon>Galericinae</taxon>
        <taxon>Podogymnura</taxon>
    </lineage>
</organism>
<feature type="repeat" description="BRCA2" evidence="4">
    <location>
        <begin position="1205"/>
        <end position="1239"/>
    </location>
</feature>
<feature type="region of interest" description="Disordered" evidence="5">
    <location>
        <begin position="1096"/>
        <end position="1124"/>
    </location>
</feature>
<feature type="repeat" description="BRCA2" evidence="4">
    <location>
        <begin position="771"/>
        <end position="805"/>
    </location>
</feature>
<keyword evidence="3" id="KW-0234">DNA repair</keyword>
<feature type="repeat" description="BRCA2" evidence="4">
    <location>
        <begin position="673"/>
        <end position="707"/>
    </location>
</feature>
<feature type="non-terminal residue" evidence="6">
    <location>
        <position position="1"/>
    </location>
</feature>
<proteinExistence type="predicted"/>
<evidence type="ECO:0000256" key="5">
    <source>
        <dbReference type="SAM" id="MobiDB-lite"/>
    </source>
</evidence>
<accession>G5CX06</accession>
<dbReference type="InterPro" id="IPR015525">
    <property type="entry name" value="BRCA2"/>
</dbReference>
<evidence type="ECO:0000256" key="3">
    <source>
        <dbReference type="ARBA" id="ARBA00023204"/>
    </source>
</evidence>
<keyword evidence="2" id="KW-0227">DNA damage</keyword>
<evidence type="ECO:0000313" key="6">
    <source>
        <dbReference type="EMBL" id="AEP18346.1"/>
    </source>
</evidence>
<dbReference type="GO" id="GO:0000724">
    <property type="term" value="P:double-strand break repair via homologous recombination"/>
    <property type="evidence" value="ECO:0007669"/>
    <property type="project" value="InterPro"/>
</dbReference>
<feature type="repeat" description="BRCA2" evidence="4">
    <location>
        <begin position="274"/>
        <end position="308"/>
    </location>
</feature>
<feature type="region of interest" description="Disordered" evidence="5">
    <location>
        <begin position="866"/>
        <end position="885"/>
    </location>
</feature>
<dbReference type="PIRSF" id="PIRSF002397">
    <property type="entry name" value="BRCA2"/>
    <property type="match status" value="1"/>
</dbReference>
<dbReference type="PANTHER" id="PTHR11289:SF0">
    <property type="entry name" value="BREAST CANCER TYPE 2 SUSCEPTIBILITY PROTEIN"/>
    <property type="match status" value="1"/>
</dbReference>
<feature type="repeat" description="BRCA2" evidence="4">
    <location>
        <begin position="900"/>
        <end position="934"/>
    </location>
</feature>
<feature type="region of interest" description="Disordered" evidence="5">
    <location>
        <begin position="357"/>
        <end position="376"/>
    </location>
</feature>
<dbReference type="GO" id="GO:0005634">
    <property type="term" value="C:nucleus"/>
    <property type="evidence" value="ECO:0007669"/>
    <property type="project" value="TreeGrafter"/>
</dbReference>
<reference evidence="6" key="1">
    <citation type="journal article" date="2011" name="Science">
        <title>Impacts of the Cretaceous Terrestrial Revolution and KPg extinction on mammal diversification.</title>
        <authorList>
            <person name="Meredith R.W."/>
            <person name="Janecka J.E."/>
            <person name="Gatesy J."/>
            <person name="Ryder O.A."/>
            <person name="Fisher C.A."/>
            <person name="Teeling E.C."/>
            <person name="Goodbla A."/>
            <person name="Eizirik E."/>
            <person name="Simao T.L."/>
            <person name="Stadler T."/>
            <person name="Rabosky D.L."/>
            <person name="Honeycutt R.L."/>
            <person name="Flynn J.J."/>
            <person name="Ingram C.M."/>
            <person name="Steiner C."/>
            <person name="Williams T.L."/>
            <person name="Robinson T.J."/>
            <person name="Burk-Herrick A."/>
            <person name="Westerman M."/>
            <person name="Ayoub N.A."/>
            <person name="Springer M.S."/>
            <person name="Murphy W.J."/>
        </authorList>
    </citation>
    <scope>NUCLEOTIDE SEQUENCE</scope>
</reference>
<dbReference type="PROSITE" id="PS50138">
    <property type="entry name" value="BRCA2_REPEAT"/>
    <property type="match status" value="7"/>
</dbReference>
<evidence type="ECO:0000256" key="1">
    <source>
        <dbReference type="ARBA" id="ARBA00022737"/>
    </source>
</evidence>